<gene>
    <name evidence="5" type="ORF">B456_012G186800</name>
</gene>
<dbReference type="InterPro" id="IPR011992">
    <property type="entry name" value="EF-hand-dom_pair"/>
</dbReference>
<keyword evidence="1" id="KW-0479">Metal-binding</keyword>
<dbReference type="STRING" id="29730.A0A0D2S563"/>
<dbReference type="SMART" id="SM00054">
    <property type="entry name" value="EFh"/>
    <property type="match status" value="2"/>
</dbReference>
<dbReference type="CDD" id="cd00051">
    <property type="entry name" value="EFh"/>
    <property type="match status" value="1"/>
</dbReference>
<dbReference type="eggNOG" id="KOG0027">
    <property type="taxonomic scope" value="Eukaryota"/>
</dbReference>
<evidence type="ECO:0000256" key="2">
    <source>
        <dbReference type="ARBA" id="ARBA00022737"/>
    </source>
</evidence>
<dbReference type="PRINTS" id="PR01697">
    <property type="entry name" value="PARVALBUMIN"/>
</dbReference>
<organism evidence="5 6">
    <name type="scientific">Gossypium raimondii</name>
    <name type="common">Peruvian cotton</name>
    <name type="synonym">Gossypium klotzschianum subsp. raimondii</name>
    <dbReference type="NCBI Taxonomy" id="29730"/>
    <lineage>
        <taxon>Eukaryota</taxon>
        <taxon>Viridiplantae</taxon>
        <taxon>Streptophyta</taxon>
        <taxon>Embryophyta</taxon>
        <taxon>Tracheophyta</taxon>
        <taxon>Spermatophyta</taxon>
        <taxon>Magnoliopsida</taxon>
        <taxon>eudicotyledons</taxon>
        <taxon>Gunneridae</taxon>
        <taxon>Pentapetalae</taxon>
        <taxon>rosids</taxon>
        <taxon>malvids</taxon>
        <taxon>Malvales</taxon>
        <taxon>Malvaceae</taxon>
        <taxon>Malvoideae</taxon>
        <taxon>Gossypium</taxon>
    </lineage>
</organism>
<dbReference type="GO" id="GO:0005509">
    <property type="term" value="F:calcium ion binding"/>
    <property type="evidence" value="ECO:0007669"/>
    <property type="project" value="InterPro"/>
</dbReference>
<dbReference type="InterPro" id="IPR018247">
    <property type="entry name" value="EF_Hand_1_Ca_BS"/>
</dbReference>
<dbReference type="EMBL" id="CM001751">
    <property type="protein sequence ID" value="KJB78267.1"/>
    <property type="molecule type" value="Genomic_DNA"/>
</dbReference>
<dbReference type="PROSITE" id="PS50222">
    <property type="entry name" value="EF_HAND_2"/>
    <property type="match status" value="2"/>
</dbReference>
<dbReference type="Proteomes" id="UP000032304">
    <property type="component" value="Chromosome 12"/>
</dbReference>
<dbReference type="PANTHER" id="PTHR10891">
    <property type="entry name" value="EF-HAND CALCIUM-BINDING DOMAIN CONTAINING PROTEIN"/>
    <property type="match status" value="1"/>
</dbReference>
<dbReference type="Gramene" id="KJB78267">
    <property type="protein sequence ID" value="KJB78267"/>
    <property type="gene ID" value="B456_012G186800"/>
</dbReference>
<dbReference type="InterPro" id="IPR039647">
    <property type="entry name" value="EF_hand_pair_protein_CML-like"/>
</dbReference>
<dbReference type="SUPFAM" id="SSF47473">
    <property type="entry name" value="EF-hand"/>
    <property type="match status" value="1"/>
</dbReference>
<evidence type="ECO:0000256" key="1">
    <source>
        <dbReference type="ARBA" id="ARBA00022723"/>
    </source>
</evidence>
<feature type="domain" description="EF-hand" evidence="4">
    <location>
        <begin position="82"/>
        <end position="117"/>
    </location>
</feature>
<keyword evidence="2" id="KW-0677">Repeat</keyword>
<dbReference type="Gene3D" id="1.10.238.10">
    <property type="entry name" value="EF-hand"/>
    <property type="match status" value="1"/>
</dbReference>
<dbReference type="OMA" id="KTWELAP"/>
<dbReference type="FunFam" id="1.10.238.10:FF:000001">
    <property type="entry name" value="Calmodulin 1"/>
    <property type="match status" value="1"/>
</dbReference>
<dbReference type="InterPro" id="IPR002048">
    <property type="entry name" value="EF_hand_dom"/>
</dbReference>
<evidence type="ECO:0000313" key="6">
    <source>
        <dbReference type="Proteomes" id="UP000032304"/>
    </source>
</evidence>
<evidence type="ECO:0000259" key="4">
    <source>
        <dbReference type="PROSITE" id="PS50222"/>
    </source>
</evidence>
<dbReference type="AlphaFoldDB" id="A0A0D2S563"/>
<keyword evidence="3" id="KW-0106">Calcium</keyword>
<reference evidence="5 6" key="1">
    <citation type="journal article" date="2012" name="Nature">
        <title>Repeated polyploidization of Gossypium genomes and the evolution of spinnable cotton fibres.</title>
        <authorList>
            <person name="Paterson A.H."/>
            <person name="Wendel J.F."/>
            <person name="Gundlach H."/>
            <person name="Guo H."/>
            <person name="Jenkins J."/>
            <person name="Jin D."/>
            <person name="Llewellyn D."/>
            <person name="Showmaker K.C."/>
            <person name="Shu S."/>
            <person name="Udall J."/>
            <person name="Yoo M.J."/>
            <person name="Byers R."/>
            <person name="Chen W."/>
            <person name="Doron-Faigenboim A."/>
            <person name="Duke M.V."/>
            <person name="Gong L."/>
            <person name="Grimwood J."/>
            <person name="Grover C."/>
            <person name="Grupp K."/>
            <person name="Hu G."/>
            <person name="Lee T.H."/>
            <person name="Li J."/>
            <person name="Lin L."/>
            <person name="Liu T."/>
            <person name="Marler B.S."/>
            <person name="Page J.T."/>
            <person name="Roberts A.W."/>
            <person name="Romanel E."/>
            <person name="Sanders W.S."/>
            <person name="Szadkowski E."/>
            <person name="Tan X."/>
            <person name="Tang H."/>
            <person name="Xu C."/>
            <person name="Wang J."/>
            <person name="Wang Z."/>
            <person name="Zhang D."/>
            <person name="Zhang L."/>
            <person name="Ashrafi H."/>
            <person name="Bedon F."/>
            <person name="Bowers J.E."/>
            <person name="Brubaker C.L."/>
            <person name="Chee P.W."/>
            <person name="Das S."/>
            <person name="Gingle A.R."/>
            <person name="Haigler C.H."/>
            <person name="Harker D."/>
            <person name="Hoffmann L.V."/>
            <person name="Hovav R."/>
            <person name="Jones D.C."/>
            <person name="Lemke C."/>
            <person name="Mansoor S."/>
            <person name="ur Rahman M."/>
            <person name="Rainville L.N."/>
            <person name="Rambani A."/>
            <person name="Reddy U.K."/>
            <person name="Rong J.K."/>
            <person name="Saranga Y."/>
            <person name="Scheffler B.E."/>
            <person name="Scheffler J.A."/>
            <person name="Stelly D.M."/>
            <person name="Triplett B.A."/>
            <person name="Van Deynze A."/>
            <person name="Vaslin M.F."/>
            <person name="Waghmare V.N."/>
            <person name="Walford S.A."/>
            <person name="Wright R.J."/>
            <person name="Zaki E.A."/>
            <person name="Zhang T."/>
            <person name="Dennis E.S."/>
            <person name="Mayer K.F."/>
            <person name="Peterson D.G."/>
            <person name="Rokhsar D.S."/>
            <person name="Wang X."/>
            <person name="Schmutz J."/>
        </authorList>
    </citation>
    <scope>NUCLEOTIDE SEQUENCE [LARGE SCALE GENOMIC DNA]</scope>
</reference>
<keyword evidence="6" id="KW-1185">Reference proteome</keyword>
<feature type="domain" description="EF-hand" evidence="4">
    <location>
        <begin position="121"/>
        <end position="155"/>
    </location>
</feature>
<accession>A0A0D2S563</accession>
<evidence type="ECO:0000313" key="5">
    <source>
        <dbReference type="EMBL" id="KJB78267.1"/>
    </source>
</evidence>
<proteinExistence type="predicted"/>
<dbReference type="PROSITE" id="PS00018">
    <property type="entry name" value="EF_HAND_1"/>
    <property type="match status" value="2"/>
</dbReference>
<name>A0A0D2S563_GOSRA</name>
<sequence length="155" mass="17808">MKFHNFMSNLLLCYFQPLFSKPKTWELAPKLNMEINAAVGDGEKLSKSDVKVVMERLGMRYEIERNDGADELLGEMFGDEEPALEEIKEAFDVFDDNKDGFIDTTELQRVLICLGVKGKMVTVEECKRMIRVADKDGDGRVDINEFLKFMQTCFC</sequence>
<evidence type="ECO:0000256" key="3">
    <source>
        <dbReference type="ARBA" id="ARBA00022837"/>
    </source>
</evidence>
<dbReference type="Pfam" id="PF13499">
    <property type="entry name" value="EF-hand_7"/>
    <property type="match status" value="1"/>
</dbReference>
<protein>
    <recommendedName>
        <fullName evidence="4">EF-hand domain-containing protein</fullName>
    </recommendedName>
</protein>